<evidence type="ECO:0000313" key="1">
    <source>
        <dbReference type="EMBL" id="KAL2320492.1"/>
    </source>
</evidence>
<name>A0ABD1LAF0_9FABA</name>
<dbReference type="Proteomes" id="UP001603857">
    <property type="component" value="Unassembled WGS sequence"/>
</dbReference>
<dbReference type="EMBL" id="JBGMDY010000010">
    <property type="protein sequence ID" value="KAL2320492.1"/>
    <property type="molecule type" value="Genomic_DNA"/>
</dbReference>
<evidence type="ECO:0000313" key="2">
    <source>
        <dbReference type="Proteomes" id="UP001603857"/>
    </source>
</evidence>
<proteinExistence type="predicted"/>
<keyword evidence="2" id="KW-1185">Reference proteome</keyword>
<gene>
    <name evidence="1" type="ORF">Fmac_029461</name>
</gene>
<comment type="caution">
    <text evidence="1">The sequence shown here is derived from an EMBL/GenBank/DDBJ whole genome shotgun (WGS) entry which is preliminary data.</text>
</comment>
<reference evidence="1 2" key="1">
    <citation type="submission" date="2024-08" db="EMBL/GenBank/DDBJ databases">
        <title>Insights into the chromosomal genome structure of Flemingia macrophylla.</title>
        <authorList>
            <person name="Ding Y."/>
            <person name="Zhao Y."/>
            <person name="Bi W."/>
            <person name="Wu M."/>
            <person name="Zhao G."/>
            <person name="Gong Y."/>
            <person name="Li W."/>
            <person name="Zhang P."/>
        </authorList>
    </citation>
    <scope>NUCLEOTIDE SEQUENCE [LARGE SCALE GENOMIC DNA]</scope>
    <source>
        <strain evidence="1">DYQJB</strain>
        <tissue evidence="1">Leaf</tissue>
    </source>
</reference>
<protein>
    <submittedName>
        <fullName evidence="1">Uncharacterized protein</fullName>
    </submittedName>
</protein>
<sequence length="61" mass="7113">MPNFQPSISWVSLQCYINLKSKVFGQIPFLQSTWDETKRASKIYIADNNNNNNISLEYTLK</sequence>
<dbReference type="AlphaFoldDB" id="A0ABD1LAF0"/>
<organism evidence="1 2">
    <name type="scientific">Flemingia macrophylla</name>
    <dbReference type="NCBI Taxonomy" id="520843"/>
    <lineage>
        <taxon>Eukaryota</taxon>
        <taxon>Viridiplantae</taxon>
        <taxon>Streptophyta</taxon>
        <taxon>Embryophyta</taxon>
        <taxon>Tracheophyta</taxon>
        <taxon>Spermatophyta</taxon>
        <taxon>Magnoliopsida</taxon>
        <taxon>eudicotyledons</taxon>
        <taxon>Gunneridae</taxon>
        <taxon>Pentapetalae</taxon>
        <taxon>rosids</taxon>
        <taxon>fabids</taxon>
        <taxon>Fabales</taxon>
        <taxon>Fabaceae</taxon>
        <taxon>Papilionoideae</taxon>
        <taxon>50 kb inversion clade</taxon>
        <taxon>NPAAA clade</taxon>
        <taxon>indigoferoid/millettioid clade</taxon>
        <taxon>Phaseoleae</taxon>
        <taxon>Flemingia</taxon>
    </lineage>
</organism>
<accession>A0ABD1LAF0</accession>